<evidence type="ECO:0000313" key="1">
    <source>
        <dbReference type="EMBL" id="CAL1539228.1"/>
    </source>
</evidence>
<dbReference type="Proteomes" id="UP001497497">
    <property type="component" value="Unassembled WGS sequence"/>
</dbReference>
<gene>
    <name evidence="1" type="ORF">GSLYS_00013047001</name>
</gene>
<accession>A0AAV2I090</accession>
<name>A0AAV2I090_LYMST</name>
<dbReference type="InterPro" id="IPR027413">
    <property type="entry name" value="GROEL-like_equatorial_sf"/>
</dbReference>
<evidence type="ECO:0000313" key="2">
    <source>
        <dbReference type="Proteomes" id="UP001497497"/>
    </source>
</evidence>
<keyword evidence="2" id="KW-1185">Reference proteome</keyword>
<dbReference type="AlphaFoldDB" id="A0AAV2I090"/>
<dbReference type="GO" id="GO:0051131">
    <property type="term" value="P:chaperone-mediated protein complex assembly"/>
    <property type="evidence" value="ECO:0007669"/>
    <property type="project" value="InterPro"/>
</dbReference>
<sequence length="323" mass="35633">MCTNARILVLCNVPYKTLATLAHLHQVDMLTYIQNCSPLSVCLLSLQKVSNTWKEPIQNDSSRTQHYHVVTNTQMVQASCKTVVISCPSMVSARLLEERLWKCLSSVAAAVTDGKVLPGAGSTEFWCAGVIQREAENSLLRGSNVETVILEALANVFYDYYTKVRVNCSLASGQDSITVNVLQKEEHSTAHLATQDREQLASQLGQLISPVTYRVSAPSGNSDHQLHQHNPRFTYLNGASRAESLEGQFSQSFSTHPFFIEKPAQKSLHLTKQYKPPLHVDCANSDNYHSKISAWETALAVVSVLVNVDTFIVTGVKAEQAVL</sequence>
<dbReference type="PANTHER" id="PTHR46883:SF1">
    <property type="entry name" value="BARDET-BIEDL SYNDROME 12 PROTEIN"/>
    <property type="match status" value="1"/>
</dbReference>
<protein>
    <submittedName>
        <fullName evidence="1">Uncharacterized protein</fullName>
    </submittedName>
</protein>
<organism evidence="1 2">
    <name type="scientific">Lymnaea stagnalis</name>
    <name type="common">Great pond snail</name>
    <name type="synonym">Helix stagnalis</name>
    <dbReference type="NCBI Taxonomy" id="6523"/>
    <lineage>
        <taxon>Eukaryota</taxon>
        <taxon>Metazoa</taxon>
        <taxon>Spiralia</taxon>
        <taxon>Lophotrochozoa</taxon>
        <taxon>Mollusca</taxon>
        <taxon>Gastropoda</taxon>
        <taxon>Heterobranchia</taxon>
        <taxon>Euthyneura</taxon>
        <taxon>Panpulmonata</taxon>
        <taxon>Hygrophila</taxon>
        <taxon>Lymnaeoidea</taxon>
        <taxon>Lymnaeidae</taxon>
        <taxon>Lymnaea</taxon>
    </lineage>
</organism>
<comment type="caution">
    <text evidence="1">The sequence shown here is derived from an EMBL/GenBank/DDBJ whole genome shotgun (WGS) entry which is preliminary data.</text>
</comment>
<proteinExistence type="predicted"/>
<dbReference type="InterPro" id="IPR042984">
    <property type="entry name" value="BBS12"/>
</dbReference>
<dbReference type="EMBL" id="CAXITT010000332">
    <property type="protein sequence ID" value="CAL1539228.1"/>
    <property type="molecule type" value="Genomic_DNA"/>
</dbReference>
<reference evidence="1 2" key="1">
    <citation type="submission" date="2024-04" db="EMBL/GenBank/DDBJ databases">
        <authorList>
            <consortium name="Genoscope - CEA"/>
            <person name="William W."/>
        </authorList>
    </citation>
    <scope>NUCLEOTIDE SEQUENCE [LARGE SCALE GENOMIC DNA]</scope>
</reference>
<dbReference type="PANTHER" id="PTHR46883">
    <property type="entry name" value="BARDET-BIEDL SYNDROME 12 PROTEIN"/>
    <property type="match status" value="1"/>
</dbReference>
<dbReference type="Gene3D" id="1.10.560.10">
    <property type="entry name" value="GroEL-like equatorial domain"/>
    <property type="match status" value="1"/>
</dbReference>
<dbReference type="GO" id="GO:0045494">
    <property type="term" value="P:photoreceptor cell maintenance"/>
    <property type="evidence" value="ECO:0007669"/>
    <property type="project" value="TreeGrafter"/>
</dbReference>